<dbReference type="EMBL" id="JAOA01000005">
    <property type="protein sequence ID" value="EUA16748.1"/>
    <property type="molecule type" value="Genomic_DNA"/>
</dbReference>
<sequence length="43" mass="5144">MRFKVQLRRRGLEATESVMPPMLKFEACARRQEKPREDFNSFG</sequence>
<evidence type="ECO:0000313" key="2">
    <source>
        <dbReference type="Proteomes" id="UP000020561"/>
    </source>
</evidence>
<accession>X7ZDF8</accession>
<proteinExistence type="predicted"/>
<gene>
    <name evidence="1" type="ORF">I545_3670</name>
</gene>
<evidence type="ECO:0000313" key="1">
    <source>
        <dbReference type="EMBL" id="EUA16748.1"/>
    </source>
</evidence>
<name>X7ZDF8_MYCKA</name>
<dbReference type="PATRIC" id="fig|1299326.3.peg.3520"/>
<dbReference type="AlphaFoldDB" id="X7ZDF8"/>
<reference evidence="1 2" key="1">
    <citation type="submission" date="2013-12" db="EMBL/GenBank/DDBJ databases">
        <authorList>
            <person name="Brown-Elliot B."/>
            <person name="Wallace R."/>
            <person name="Lenaerts A."/>
            <person name="Ordway D."/>
            <person name="DeGroote M.A."/>
            <person name="Parker T."/>
            <person name="Sizemore C."/>
            <person name="Tallon L.J."/>
            <person name="Sadzewicz L.K."/>
            <person name="Sengamalay N."/>
            <person name="Fraser C.M."/>
            <person name="Hine E."/>
            <person name="Shefchek K.A."/>
            <person name="Das S.P."/>
            <person name="Tettelin H."/>
        </authorList>
    </citation>
    <scope>NUCLEOTIDE SEQUENCE [LARGE SCALE GENOMIC DNA]</scope>
    <source>
        <strain evidence="1 2">662</strain>
    </source>
</reference>
<protein>
    <submittedName>
        <fullName evidence="1">Uncharacterized protein</fullName>
    </submittedName>
</protein>
<dbReference type="Proteomes" id="UP000020561">
    <property type="component" value="Unassembled WGS sequence"/>
</dbReference>
<comment type="caution">
    <text evidence="1">The sequence shown here is derived from an EMBL/GenBank/DDBJ whole genome shotgun (WGS) entry which is preliminary data.</text>
</comment>
<organism evidence="1 2">
    <name type="scientific">Mycobacterium kansasii 662</name>
    <dbReference type="NCBI Taxonomy" id="1299326"/>
    <lineage>
        <taxon>Bacteria</taxon>
        <taxon>Bacillati</taxon>
        <taxon>Actinomycetota</taxon>
        <taxon>Actinomycetes</taxon>
        <taxon>Mycobacteriales</taxon>
        <taxon>Mycobacteriaceae</taxon>
        <taxon>Mycobacterium</taxon>
    </lineage>
</organism>